<gene>
    <name evidence="2" type="ORF">SADUNF_Sadunf17G0061700</name>
</gene>
<dbReference type="InterPro" id="IPR029472">
    <property type="entry name" value="Copia-like_N"/>
</dbReference>
<evidence type="ECO:0000313" key="2">
    <source>
        <dbReference type="EMBL" id="KAF9663538.1"/>
    </source>
</evidence>
<dbReference type="PANTHER" id="PTHR37610">
    <property type="entry name" value="CCHC-TYPE DOMAIN-CONTAINING PROTEIN"/>
    <property type="match status" value="1"/>
</dbReference>
<feature type="domain" description="Retrotransposon Copia-like N-terminal" evidence="1">
    <location>
        <begin position="94"/>
        <end position="138"/>
    </location>
</feature>
<name>A0A835J4T2_9ROSI</name>
<dbReference type="OrthoDB" id="5544992at2759"/>
<dbReference type="Proteomes" id="UP000657918">
    <property type="component" value="Unassembled WGS sequence"/>
</dbReference>
<dbReference type="EMBL" id="JADGMS010000017">
    <property type="protein sequence ID" value="KAF9663538.1"/>
    <property type="molecule type" value="Genomic_DNA"/>
</dbReference>
<keyword evidence="3" id="KW-1185">Reference proteome</keyword>
<organism evidence="2 3">
    <name type="scientific">Salix dunnii</name>
    <dbReference type="NCBI Taxonomy" id="1413687"/>
    <lineage>
        <taxon>Eukaryota</taxon>
        <taxon>Viridiplantae</taxon>
        <taxon>Streptophyta</taxon>
        <taxon>Embryophyta</taxon>
        <taxon>Tracheophyta</taxon>
        <taxon>Spermatophyta</taxon>
        <taxon>Magnoliopsida</taxon>
        <taxon>eudicotyledons</taxon>
        <taxon>Gunneridae</taxon>
        <taxon>Pentapetalae</taxon>
        <taxon>rosids</taxon>
        <taxon>fabids</taxon>
        <taxon>Malpighiales</taxon>
        <taxon>Salicaceae</taxon>
        <taxon>Saliceae</taxon>
        <taxon>Salix</taxon>
    </lineage>
</organism>
<accession>A0A835J4T2</accession>
<proteinExistence type="predicted"/>
<reference evidence="2 3" key="1">
    <citation type="submission" date="2020-10" db="EMBL/GenBank/DDBJ databases">
        <title>Plant Genome Project.</title>
        <authorList>
            <person name="Zhang R.-G."/>
        </authorList>
    </citation>
    <scope>NUCLEOTIDE SEQUENCE [LARGE SCALE GENOMIC DNA]</scope>
    <source>
        <strain evidence="2">FAFU-HL-1</strain>
        <tissue evidence="2">Leaf</tissue>
    </source>
</reference>
<evidence type="ECO:0000313" key="3">
    <source>
        <dbReference type="Proteomes" id="UP000657918"/>
    </source>
</evidence>
<evidence type="ECO:0000259" key="1">
    <source>
        <dbReference type="Pfam" id="PF14244"/>
    </source>
</evidence>
<dbReference type="PANTHER" id="PTHR37610:SF97">
    <property type="entry name" value="RETROTRANSPOSON GAG DOMAIN-CONTAINING PROTEIN"/>
    <property type="match status" value="1"/>
</dbReference>
<comment type="caution">
    <text evidence="2">The sequence shown here is derived from an EMBL/GenBank/DDBJ whole genome shotgun (WGS) entry which is preliminary data.</text>
</comment>
<dbReference type="AlphaFoldDB" id="A0A835J4T2"/>
<protein>
    <recommendedName>
        <fullName evidence="1">Retrotransposon Copia-like N-terminal domain-containing protein</fullName>
    </recommendedName>
</protein>
<sequence>MLTFSFRFQYVPSNSFPPCLYSPTHLAIFSITPQLSHSNRVRNRGIREGKEVQETGKWEIGVQIISLPFTTTAPHPPRDADHLYYVNFFRENKNDHLGLLLVIKSLNDDNYPTWKCSMIIAFTTKNKIAFVNGSFETPLQANKPTDFAFWERYWDDLTSYKGTPSCSCDGIKEYNKFKEHDQIMQFLMGLNDSYNVATVKTQKAESFHCHSGNQTNFRGTPTSN</sequence>
<dbReference type="Pfam" id="PF14244">
    <property type="entry name" value="Retrotran_gag_3"/>
    <property type="match status" value="1"/>
</dbReference>